<feature type="transmembrane region" description="Helical" evidence="11">
    <location>
        <begin position="164"/>
        <end position="184"/>
    </location>
</feature>
<keyword evidence="8 11" id="KW-0472">Membrane</keyword>
<comment type="caution">
    <text evidence="13">The sequence shown here is derived from an EMBL/GenBank/DDBJ whole genome shotgun (WGS) entry which is preliminary data.</text>
</comment>
<keyword evidence="2" id="KW-0813">Transport</keyword>
<keyword evidence="6" id="KW-0915">Sodium</keyword>
<name>A0ABX2AJT5_9BACT</name>
<keyword evidence="7" id="KW-0406">Ion transport</keyword>
<evidence type="ECO:0000256" key="7">
    <source>
        <dbReference type="ARBA" id="ARBA00023065"/>
    </source>
</evidence>
<dbReference type="PANTHER" id="PTHR43269">
    <property type="entry name" value="SODIUM/PROTON ANTIPORTER 1-RELATED"/>
    <property type="match status" value="1"/>
</dbReference>
<accession>A0ABX2AJT5</accession>
<dbReference type="RefSeq" id="WP_172273833.1">
    <property type="nucleotide sequence ID" value="NZ_CASGMU010000002.1"/>
</dbReference>
<dbReference type="Pfam" id="PF03600">
    <property type="entry name" value="CitMHS"/>
    <property type="match status" value="1"/>
</dbReference>
<feature type="transmembrane region" description="Helical" evidence="11">
    <location>
        <begin position="451"/>
        <end position="468"/>
    </location>
</feature>
<feature type="transmembrane region" description="Helical" evidence="11">
    <location>
        <begin position="27"/>
        <end position="45"/>
    </location>
</feature>
<comment type="subcellular location">
    <subcellularLocation>
        <location evidence="1">Membrane</location>
        <topology evidence="1">Multi-pass membrane protein</topology>
    </subcellularLocation>
</comment>
<feature type="transmembrane region" description="Helical" evidence="11">
    <location>
        <begin position="124"/>
        <end position="143"/>
    </location>
</feature>
<keyword evidence="5 11" id="KW-1133">Transmembrane helix</keyword>
<keyword evidence="3" id="KW-0050">Antiport</keyword>
<keyword evidence="4 11" id="KW-0812">Transmembrane</keyword>
<dbReference type="Proteomes" id="UP000714420">
    <property type="component" value="Unassembled WGS sequence"/>
</dbReference>
<feature type="transmembrane region" description="Helical" evidence="11">
    <location>
        <begin position="404"/>
        <end position="431"/>
    </location>
</feature>
<evidence type="ECO:0000256" key="4">
    <source>
        <dbReference type="ARBA" id="ARBA00022692"/>
    </source>
</evidence>
<feature type="transmembrane region" description="Helical" evidence="11">
    <location>
        <begin position="273"/>
        <end position="290"/>
    </location>
</feature>
<keyword evidence="9" id="KW-0739">Sodium transport</keyword>
<gene>
    <name evidence="13" type="ORF">HPS56_03390</name>
</gene>
<evidence type="ECO:0000259" key="12">
    <source>
        <dbReference type="Pfam" id="PF03600"/>
    </source>
</evidence>
<feature type="transmembrane region" description="Helical" evidence="11">
    <location>
        <begin position="247"/>
        <end position="267"/>
    </location>
</feature>
<evidence type="ECO:0000256" key="5">
    <source>
        <dbReference type="ARBA" id="ARBA00022989"/>
    </source>
</evidence>
<evidence type="ECO:0000256" key="10">
    <source>
        <dbReference type="ARBA" id="ARBA00025753"/>
    </source>
</evidence>
<evidence type="ECO:0000256" key="2">
    <source>
        <dbReference type="ARBA" id="ARBA00022448"/>
    </source>
</evidence>
<evidence type="ECO:0000256" key="11">
    <source>
        <dbReference type="SAM" id="Phobius"/>
    </source>
</evidence>
<reference evidence="13 14" key="1">
    <citation type="submission" date="2020-05" db="EMBL/GenBank/DDBJ databases">
        <title>Distinct polysaccharide utilization as determinants for interspecies competition between intestinal Prevotella spp.</title>
        <authorList>
            <person name="Galvez E.J.C."/>
            <person name="Iljazovic A."/>
            <person name="Strowig T."/>
        </authorList>
    </citation>
    <scope>NUCLEOTIDE SEQUENCE [LARGE SCALE GENOMIC DNA]</scope>
    <source>
        <strain evidence="13 14">PMUR</strain>
    </source>
</reference>
<keyword evidence="14" id="KW-1185">Reference proteome</keyword>
<sequence length="469" mass="51822">MTLIIVAMLLAGYLLIATSHLTNVNKAAIAMFVGTVGWVLYICYGTDFVMSQYPREYSDFLLGSGAPASAVKTFIYENLFLKYVGKAAAVVMFILATMTIVEILDNNGCFDFIGEWVRTRSGKRLLWTITAIAFIISANLDTLTTSTMMLMIMHGIVQGRRQRMVIGSAIVLAANAGGCFTVIGDPAGLILWGGELVTATNFSAWLALPAIVAWVVPTFMLGRALPDRLDVDWQAAPYRGDDTNLNRWQRVVMLIVGIGGLWFIPTFHNITKLSPFLGALCVLSVLWGINEIFNRKLMNAEQMILRRTPRVLQYGSIQLMLFVMGVMLALGAVKETGVLADFSEWVDYNVHNIWITGFAAGILSGCVDSFAIAMTSLSMYPVVEPDILGRWMDADYMANFVQNGIYWKIIAFTTATGGCLLGFTNASVLAMMKMERMHIGWYLKNCTPKVLMGWIIGLIVLWGESLFFG</sequence>
<evidence type="ECO:0000256" key="6">
    <source>
        <dbReference type="ARBA" id="ARBA00023053"/>
    </source>
</evidence>
<feature type="transmembrane region" description="Helical" evidence="11">
    <location>
        <begin position="353"/>
        <end position="383"/>
    </location>
</feature>
<dbReference type="PANTHER" id="PTHR43269:SF2">
    <property type="entry name" value="SODIUM_PROTON ANTIPORTER 1-RELATED"/>
    <property type="match status" value="1"/>
</dbReference>
<protein>
    <submittedName>
        <fullName evidence="13">Sodium:proton antiporter</fullName>
    </submittedName>
</protein>
<evidence type="ECO:0000313" key="14">
    <source>
        <dbReference type="Proteomes" id="UP000714420"/>
    </source>
</evidence>
<dbReference type="InterPro" id="IPR004680">
    <property type="entry name" value="Cit_transptr-like_dom"/>
</dbReference>
<evidence type="ECO:0000313" key="13">
    <source>
        <dbReference type="EMBL" id="NPD91403.1"/>
    </source>
</evidence>
<feature type="transmembrane region" description="Helical" evidence="11">
    <location>
        <begin position="83"/>
        <end position="104"/>
    </location>
</feature>
<evidence type="ECO:0000256" key="1">
    <source>
        <dbReference type="ARBA" id="ARBA00004141"/>
    </source>
</evidence>
<organism evidence="13 14">
    <name type="scientific">Xylanibacter muris</name>
    <dbReference type="NCBI Taxonomy" id="2736290"/>
    <lineage>
        <taxon>Bacteria</taxon>
        <taxon>Pseudomonadati</taxon>
        <taxon>Bacteroidota</taxon>
        <taxon>Bacteroidia</taxon>
        <taxon>Bacteroidales</taxon>
        <taxon>Prevotellaceae</taxon>
        <taxon>Xylanibacter</taxon>
    </lineage>
</organism>
<feature type="domain" description="Citrate transporter-like" evidence="12">
    <location>
        <begin position="13"/>
        <end position="378"/>
    </location>
</feature>
<dbReference type="EMBL" id="JABKKF010000002">
    <property type="protein sequence ID" value="NPD91403.1"/>
    <property type="molecule type" value="Genomic_DNA"/>
</dbReference>
<feature type="transmembrane region" description="Helical" evidence="11">
    <location>
        <begin position="204"/>
        <end position="226"/>
    </location>
</feature>
<comment type="similarity">
    <text evidence="10">Belongs to the NhaD Na(+)/H(+) (TC 2.A.62) antiporter family.</text>
</comment>
<dbReference type="InterPro" id="IPR045016">
    <property type="entry name" value="NhaD-like"/>
</dbReference>
<proteinExistence type="inferred from homology"/>
<feature type="transmembrane region" description="Helical" evidence="11">
    <location>
        <begin position="311"/>
        <end position="333"/>
    </location>
</feature>
<evidence type="ECO:0000256" key="9">
    <source>
        <dbReference type="ARBA" id="ARBA00023201"/>
    </source>
</evidence>
<evidence type="ECO:0000256" key="8">
    <source>
        <dbReference type="ARBA" id="ARBA00023136"/>
    </source>
</evidence>
<evidence type="ECO:0000256" key="3">
    <source>
        <dbReference type="ARBA" id="ARBA00022449"/>
    </source>
</evidence>